<feature type="signal peptide" evidence="3">
    <location>
        <begin position="1"/>
        <end position="40"/>
    </location>
</feature>
<feature type="transmembrane region" description="Helical" evidence="2">
    <location>
        <begin position="2046"/>
        <end position="2069"/>
    </location>
</feature>
<comment type="caution">
    <text evidence="5">The sequence shown here is derived from an EMBL/GenBank/DDBJ whole genome shotgun (WGS) entry which is preliminary data.</text>
</comment>
<evidence type="ECO:0000259" key="4">
    <source>
        <dbReference type="Pfam" id="PF19407"/>
    </source>
</evidence>
<keyword evidence="6" id="KW-1185">Reference proteome</keyword>
<keyword evidence="2" id="KW-1133">Transmembrane helix</keyword>
<evidence type="ECO:0000313" key="6">
    <source>
        <dbReference type="Proteomes" id="UP001597181"/>
    </source>
</evidence>
<dbReference type="InterPro" id="IPR046022">
    <property type="entry name" value="DUF5979"/>
</dbReference>
<accession>A0ABW3TKX2</accession>
<proteinExistence type="predicted"/>
<dbReference type="Proteomes" id="UP001597181">
    <property type="component" value="Unassembled WGS sequence"/>
</dbReference>
<dbReference type="RefSeq" id="WP_343957477.1">
    <property type="nucleotide sequence ID" value="NZ_BAAAKZ010000001.1"/>
</dbReference>
<evidence type="ECO:0000313" key="5">
    <source>
        <dbReference type="EMBL" id="MFD1201356.1"/>
    </source>
</evidence>
<evidence type="ECO:0000256" key="1">
    <source>
        <dbReference type="SAM" id="MobiDB-lite"/>
    </source>
</evidence>
<gene>
    <name evidence="5" type="ORF">ACFQ3U_05545</name>
</gene>
<keyword evidence="3" id="KW-0732">Signal</keyword>
<dbReference type="EMBL" id="JBHTLY010000002">
    <property type="protein sequence ID" value="MFD1201356.1"/>
    <property type="molecule type" value="Genomic_DNA"/>
</dbReference>
<sequence length="2079" mass="216249">MLRAGKPGKRARRAFAKTLAGGVAALLAATAMVASGGSLAAVASEGASLMLVKQVKQLDGEYTDAVRDLRPGDSVSYWVEFRVNDADADAPVRVVDVLPAEFAGWEITGLTAVVGGSVTGVTLDLPGVTSGASPEAPLAGTVGQSESERTITVGVAQPVQPGAGNSSGLGMSTRDTGVLEYTLKVPEHLSADDPMLRRDLTNTATFSAKAGEQPLQTSDTAIIAIDNPVRVDVTPAKTWEPAEQHFEPGLASTLTIGATQASNVEASTLTLQDPADEALAPNGATELPAANPFNYVDFAGFTAPNDPTTNLPAGATSATVEVYRLVAGSWNWVEWDAATPNEDIAGVRLSYAGEIPPGASVSQPFSVTQRATHRATGESIAEGFKTSNEVRATVTVPGEEPVSKQAEAPFTVAPETIAVNAQKRFMALPDGAETTQLTGVTAGDSVGVVLRASNQDAPASAPLDSLTIAEPGEGSSDHFFGENLIFAGFDSSAPEQVWPAGAERAKLTWTYADGSTEVVDLDARAALPSPAAGKTVAGFALTFTGAIATGATSELRYKLDSNPAESFVAAGGKTGHLLNSIDVTGTRGKNPPATTDAEATVAYVAPGIDAKITKRVGPRVVTPGQDVVAQLDTEVKTNGGRTQPTEIVVEDVLGEPGTFWDAFDAKQVLPPIARPANSGTPVTQADLEIRYQNAAGEWKTLAKNPADDAPIDIPAGATGIRFVYTNEAGFSQTTLVKPNISFTARATLRSDDSTPTATEFEKVEQYANTATVEATGKLGDRVVTDTDSSTVNAGIRPNPNGPGPGVDGSIWASKQWSHAGLISQSGAKTTTTQSWALTQGNYPTVELQDPAKPTASGQGTVFEAFDLTRVRPIHFEKGDAKAAYDPMLRWDEVTAVELWDGAEWQLVAAPETGWMDAKGFVGYTLTKEQRAETLGVRLVLGENTAAREAAHSMADPDLTVPAPGTGVSASGEIRSYQLDWQLRDRARTSDGSVKWVKEHGTQFNCEPDGCIDNTFTVTAKPETGGPITAGANDAIQLLDGVPNVTLTKSVEALPGGTAGDSVRMVAPNAGEVAASDYPRARFSLTARNASDAGEAAEGTAGRMKLGKIRVTDTANPASEDTLGIDDSPFAGRDFVAEAGSPEGNHFNVFSLTGVSYGQLPASIDTAESVVELWLDNGTAAGTTQTWSLQQVLDGNADFIAALPNAIGIATTYSGTNPKELGNRIATGDDLVMHLDVQLRETERVSGGPVRGGAKGSVLEQPNVAIARGWDAVVNPEAQPTRRDDATVELVQAAVNVGLAKNVSVIHPDGSNDTVYESDPEAIVRVDLVANPNGSTAPLNNLRIQDTTKAFWERFQLVGFDAPALPQGADRARVEVLVDGAWVSYANFSGKVSDISGAAVVFDRADGAVFPQGAASWNASWGSAKLSLQVKLREGSTVNWKSDTVKNRATVVAENTQFGSADDDADDDVRFSPGEHKLKVEKRAPNDTSTHQVEALSSAPWKLVFTNTGTSLLPITQVTDALPAELSWDGVAPTVTSQSTTGGTTSLGTAPKVTLSDDGRNLVFDWGTNAKMQPGEQVTISLGLIMEPMAAGKRAVNEVRVETGVELTSCEQPSEFGQNPTASDSPNICSNTNYVQPRVGTVVGARKTVSGESVPTLGEQLVSGALDTTTGEECGPGNYLPTGSDYTRSPCASYTAVGATDTWKLENINSGTNPLSRMTIVDMLPTPGDRMLAGGATRGSTFAPVLADLENIRVTGLPKGATYTVELTSNAQACVGSSGEGSLWASDPECADTTANPANQWVELAKFTGAAHEVAGLRVQVDMTATPLEPGGTILLEFETVNRVVDASASALQPTLAQFTEQQFAWNQNGVVGWDESGNRVRLPAAPQRAGVTVKTGSLVVSKQTTGLAQDRAPESFTIELSCTVPSGAASGPERVALDLGDRALLTVPKNGEVTVDGVPIGADCSARETGALGNFGENTRAIDLAPGVTPSADGMSAEVKIREQHDAGPVAVSFVNGYAPVPPVPPTNPKVPGTPGLLPETGGNGLSLFVLAAVLVALAGGAFAVAGGARNRRGSHGAR</sequence>
<evidence type="ECO:0000256" key="3">
    <source>
        <dbReference type="SAM" id="SignalP"/>
    </source>
</evidence>
<keyword evidence="2" id="KW-0472">Membrane</keyword>
<name>A0ABW3TKX2_9MICO</name>
<feature type="domain" description="DUF5979" evidence="4">
    <location>
        <begin position="1898"/>
        <end position="2018"/>
    </location>
</feature>
<organism evidence="5 6">
    <name type="scientific">Leucobacter albus</name>
    <dbReference type="NCBI Taxonomy" id="272210"/>
    <lineage>
        <taxon>Bacteria</taxon>
        <taxon>Bacillati</taxon>
        <taxon>Actinomycetota</taxon>
        <taxon>Actinomycetes</taxon>
        <taxon>Micrococcales</taxon>
        <taxon>Microbacteriaceae</taxon>
        <taxon>Leucobacter</taxon>
    </lineage>
</organism>
<feature type="chain" id="PRO_5047344275" evidence="3">
    <location>
        <begin position="41"/>
        <end position="2079"/>
    </location>
</feature>
<reference evidence="6" key="1">
    <citation type="journal article" date="2019" name="Int. J. Syst. Evol. Microbiol.">
        <title>The Global Catalogue of Microorganisms (GCM) 10K type strain sequencing project: providing services to taxonomists for standard genome sequencing and annotation.</title>
        <authorList>
            <consortium name="The Broad Institute Genomics Platform"/>
            <consortium name="The Broad Institute Genome Sequencing Center for Infectious Disease"/>
            <person name="Wu L."/>
            <person name="Ma J."/>
        </authorList>
    </citation>
    <scope>NUCLEOTIDE SEQUENCE [LARGE SCALE GENOMIC DNA]</scope>
    <source>
        <strain evidence="6">CCUG 50213</strain>
    </source>
</reference>
<keyword evidence="2" id="KW-0812">Transmembrane</keyword>
<dbReference type="Pfam" id="PF19407">
    <property type="entry name" value="DUF5979"/>
    <property type="match status" value="1"/>
</dbReference>
<evidence type="ECO:0000256" key="2">
    <source>
        <dbReference type="SAM" id="Phobius"/>
    </source>
</evidence>
<protein>
    <submittedName>
        <fullName evidence="5">DUF5979 domain-containing protein</fullName>
    </submittedName>
</protein>
<feature type="region of interest" description="Disordered" evidence="1">
    <location>
        <begin position="777"/>
        <end position="810"/>
    </location>
</feature>